<evidence type="ECO:0000313" key="2">
    <source>
        <dbReference type="Proteomes" id="UP001234297"/>
    </source>
</evidence>
<organism evidence="1 2">
    <name type="scientific">Persea americana</name>
    <name type="common">Avocado</name>
    <dbReference type="NCBI Taxonomy" id="3435"/>
    <lineage>
        <taxon>Eukaryota</taxon>
        <taxon>Viridiplantae</taxon>
        <taxon>Streptophyta</taxon>
        <taxon>Embryophyta</taxon>
        <taxon>Tracheophyta</taxon>
        <taxon>Spermatophyta</taxon>
        <taxon>Magnoliopsida</taxon>
        <taxon>Magnoliidae</taxon>
        <taxon>Laurales</taxon>
        <taxon>Lauraceae</taxon>
        <taxon>Persea</taxon>
    </lineage>
</organism>
<gene>
    <name evidence="1" type="ORF">MRB53_017641</name>
</gene>
<dbReference type="Proteomes" id="UP001234297">
    <property type="component" value="Chromosome 5"/>
</dbReference>
<proteinExistence type="predicted"/>
<comment type="caution">
    <text evidence="1">The sequence shown here is derived from an EMBL/GenBank/DDBJ whole genome shotgun (WGS) entry which is preliminary data.</text>
</comment>
<evidence type="ECO:0000313" key="1">
    <source>
        <dbReference type="EMBL" id="KAJ8640947.1"/>
    </source>
</evidence>
<reference evidence="1 2" key="1">
    <citation type="journal article" date="2022" name="Hortic Res">
        <title>A haplotype resolved chromosomal level avocado genome allows analysis of novel avocado genes.</title>
        <authorList>
            <person name="Nath O."/>
            <person name="Fletcher S.J."/>
            <person name="Hayward A."/>
            <person name="Shaw L.M."/>
            <person name="Masouleh A.K."/>
            <person name="Furtado A."/>
            <person name="Henry R.J."/>
            <person name="Mitter N."/>
        </authorList>
    </citation>
    <scope>NUCLEOTIDE SEQUENCE [LARGE SCALE GENOMIC DNA]</scope>
    <source>
        <strain evidence="2">cv. Hass</strain>
    </source>
</reference>
<sequence>MKNPNPVHLLRPTTIERKWILPLAIGSLVSLILLFFTTLSSPDSLSFLPFSNVRSPIFVESKLRPVGTTSPLSPPPPPRFAYLISGSAGDGEMLKRTLMALYHPNNRYVVHLDLESPPDERVDLQRYVAGHAVFTKVGNVRMITKANLVTYRGPTMVANTLHAAAVLLKEGEDWDWFINLSASDYPLVTQDDLLHTFSYLPRDLNFIDHTSDIGWKEYQRAKPIIIDPGLYMTKKTDVFWITQRRSVPTAFKLFTGSAWMALTRSFVDYCIWGWDNLPRTVLMYYANFISSPEGYFHTVICNAQEFRNTTVNHDLHFISWDNPPKQHPHYLTLTDMSSMIDSNSPFARKFHRDDPVLDKIDAELLFRGPRMLVPGGWCIGPRENGSDPCSVVGNTTALRPGPVWFYQFHVKTLTQAVCFILAAKGDGSLLCAVKDMTMGPGAWSSAGGRSEGGSVSLPIIAGIAAPPTRAIGTPIATAAMPQVLLKALHGFEAIHVVDFDIVIKAVGRVLNRKQLLLTGIHHVAIQTSKISRGSTSCRNAETIRTCICQRIRRNVFEHKTHIRNPKPYTAGALKIPTFFRRSATAASETGHPSLSQTIRRRTDRCWAKKLILAARSPILPSQTVFLAASGPNLQRRCRYRLMKQVFGPFLLPASAAALVLRGRAGVLRRQPFVRRIIGGRHHAGGVPKGGREGGRGRGWWAWAPRIQDGSVTVLSLSYLSYTFNLWCIRFFLKPFFFSPKLSPFPSLHPPKSPPRFLSSLFLAPRLHHSRPIPLPIDPQPSDPMMSEEPSAAILPEASPSGDPWRRNHLSRKERLPRACTSRSAARFYPDPAPAADRRSAAANKEEQPVKCGKIITPLVGDPLPSEIPQRELRSMWELASVLHFLHIFRPFLNIGIEFSAEELESALITPNGILDDIHIPLLRAIPPVTRMALGRATWVTVLCRKLRDWWQWVADGEVPIVASHGTEVETYKMLDPGTRVRILKALCDIRVEQEDIRSYIDNSVKRGIPLSAFRKERVGGDSHGTSFWYEDDPIIGHRLYREIRKVEVKKVKARGVPSLPIISCLWETVATNLDEFQDVSEKLVSSKNRIEAALGKRLKIDVIPEVEKIHKRKEKLLKKQHREALLLDSFLTADGLASGRSLRDRKPVTYTFDDYDRSIDEAIKITKKRQTSPEPAVRREVVVKAEASINGRWNGTSHAPQRVFNDTPSPKSTDYEDTDGEQKSETLDRTNRRRQRPQRYSAKEYVEAISDNEADFDSDDDIVGEAVYDDEYLRSRKHRKASSSSEGDEEYRWEEENAEEEEEEEDDSLSVSEDIEEPRRSKTLPSRSRRGMKLRSVDEIQSGLRRSKRATRNRIDYRQYEMSDSEGDSAKASKSNASDGDSDASNNVEDDSVESQDSQADEGGQEMENHQPTNNYIETVDKEQDQNTEKVNSPVQEVEVVRKRRFLDLNELAPGTGFDDGPSTTLDGEDTD</sequence>
<name>A0ACC2M595_PERAE</name>
<accession>A0ACC2M595</accession>
<protein>
    <submittedName>
        <fullName evidence="1">Uncharacterized protein</fullName>
    </submittedName>
</protein>
<keyword evidence="2" id="KW-1185">Reference proteome</keyword>
<dbReference type="EMBL" id="CM056813">
    <property type="protein sequence ID" value="KAJ8640947.1"/>
    <property type="molecule type" value="Genomic_DNA"/>
</dbReference>